<keyword evidence="3" id="KW-1185">Reference proteome</keyword>
<dbReference type="Proteomes" id="UP000824998">
    <property type="component" value="Unassembled WGS sequence"/>
</dbReference>
<dbReference type="AlphaFoldDB" id="A0A9P8C7V1"/>
<comment type="caution">
    <text evidence="2">The sequence shown here is derived from an EMBL/GenBank/DDBJ whole genome shotgun (WGS) entry which is preliminary data.</text>
</comment>
<dbReference type="EMBL" id="MU251402">
    <property type="protein sequence ID" value="KAG9236667.1"/>
    <property type="molecule type" value="Genomic_DNA"/>
</dbReference>
<protein>
    <recommendedName>
        <fullName evidence="1">Protein kinase domain-containing protein</fullName>
    </recommendedName>
</protein>
<feature type="domain" description="Protein kinase" evidence="1">
    <location>
        <begin position="1"/>
        <end position="221"/>
    </location>
</feature>
<evidence type="ECO:0000313" key="2">
    <source>
        <dbReference type="EMBL" id="KAG9236667.1"/>
    </source>
</evidence>
<dbReference type="GO" id="GO:0004672">
    <property type="term" value="F:protein kinase activity"/>
    <property type="evidence" value="ECO:0007669"/>
    <property type="project" value="InterPro"/>
</dbReference>
<evidence type="ECO:0000313" key="3">
    <source>
        <dbReference type="Proteomes" id="UP000824998"/>
    </source>
</evidence>
<dbReference type="InterPro" id="IPR011009">
    <property type="entry name" value="Kinase-like_dom_sf"/>
</dbReference>
<sequence>MNVGYFRLVIDGGNADVIQEHPQRSRYVPCYFAINVTSNLPRYSAREILFTKKLMGGTRYIAKVSDMCCKMLAPTHDQAVQREYDCLDKIADSKHASSIKAPRLIGFVVGDGDEGVVGILEEYIPHAMTLGRPPGGIKAVASERRRKWAERVRRNVELLHEIGVVSGDGKPENVLINSETNDCYLIDFGGGWTDRGVDAKFIETKAGDEQALTRIFDFLGV</sequence>
<organism evidence="2 3">
    <name type="scientific">Amylocarpus encephaloides</name>
    <dbReference type="NCBI Taxonomy" id="45428"/>
    <lineage>
        <taxon>Eukaryota</taxon>
        <taxon>Fungi</taxon>
        <taxon>Dikarya</taxon>
        <taxon>Ascomycota</taxon>
        <taxon>Pezizomycotina</taxon>
        <taxon>Leotiomycetes</taxon>
        <taxon>Helotiales</taxon>
        <taxon>Helotiales incertae sedis</taxon>
        <taxon>Amylocarpus</taxon>
    </lineage>
</organism>
<accession>A0A9P8C7V1</accession>
<dbReference type="OrthoDB" id="4062651at2759"/>
<proteinExistence type="predicted"/>
<evidence type="ECO:0000259" key="1">
    <source>
        <dbReference type="PROSITE" id="PS50011"/>
    </source>
</evidence>
<dbReference type="SUPFAM" id="SSF56112">
    <property type="entry name" value="Protein kinase-like (PK-like)"/>
    <property type="match status" value="1"/>
</dbReference>
<reference evidence="2" key="1">
    <citation type="journal article" date="2021" name="IMA Fungus">
        <title>Genomic characterization of three marine fungi, including Emericellopsis atlantica sp. nov. with signatures of a generalist lifestyle and marine biomass degradation.</title>
        <authorList>
            <person name="Hagestad O.C."/>
            <person name="Hou L."/>
            <person name="Andersen J.H."/>
            <person name="Hansen E.H."/>
            <person name="Altermark B."/>
            <person name="Li C."/>
            <person name="Kuhnert E."/>
            <person name="Cox R.J."/>
            <person name="Crous P.W."/>
            <person name="Spatafora J.W."/>
            <person name="Lail K."/>
            <person name="Amirebrahimi M."/>
            <person name="Lipzen A."/>
            <person name="Pangilinan J."/>
            <person name="Andreopoulos W."/>
            <person name="Hayes R.D."/>
            <person name="Ng V."/>
            <person name="Grigoriev I.V."/>
            <person name="Jackson S.A."/>
            <person name="Sutton T.D.S."/>
            <person name="Dobson A.D.W."/>
            <person name="Rama T."/>
        </authorList>
    </citation>
    <scope>NUCLEOTIDE SEQUENCE</scope>
    <source>
        <strain evidence="2">TRa018bII</strain>
    </source>
</reference>
<name>A0A9P8C7V1_9HELO</name>
<dbReference type="Gene3D" id="3.30.200.20">
    <property type="entry name" value="Phosphorylase Kinase, domain 1"/>
    <property type="match status" value="1"/>
</dbReference>
<gene>
    <name evidence="2" type="ORF">BJ875DRAFT_371587</name>
</gene>
<dbReference type="Gene3D" id="1.10.510.10">
    <property type="entry name" value="Transferase(Phosphotransferase) domain 1"/>
    <property type="match status" value="1"/>
</dbReference>
<dbReference type="InterPro" id="IPR000719">
    <property type="entry name" value="Prot_kinase_dom"/>
</dbReference>
<dbReference type="PROSITE" id="PS50011">
    <property type="entry name" value="PROTEIN_KINASE_DOM"/>
    <property type="match status" value="1"/>
</dbReference>
<dbReference type="GO" id="GO:0005524">
    <property type="term" value="F:ATP binding"/>
    <property type="evidence" value="ECO:0007669"/>
    <property type="project" value="InterPro"/>
</dbReference>